<evidence type="ECO:0000313" key="2">
    <source>
        <dbReference type="EMBL" id="PLB50264.1"/>
    </source>
</evidence>
<dbReference type="RefSeq" id="XP_024705566.1">
    <property type="nucleotide sequence ID" value="XM_024842466.1"/>
</dbReference>
<accession>A0A2I2GBK7</accession>
<reference evidence="2 3" key="1">
    <citation type="submission" date="2016-12" db="EMBL/GenBank/DDBJ databases">
        <title>The genomes of Aspergillus section Nigri reveals drivers in fungal speciation.</title>
        <authorList>
            <consortium name="DOE Joint Genome Institute"/>
            <person name="Vesth T.C."/>
            <person name="Nybo J."/>
            <person name="Theobald S."/>
            <person name="Brandl J."/>
            <person name="Frisvad J.C."/>
            <person name="Nielsen K.F."/>
            <person name="Lyhne E.K."/>
            <person name="Kogle M.E."/>
            <person name="Kuo A."/>
            <person name="Riley R."/>
            <person name="Clum A."/>
            <person name="Nolan M."/>
            <person name="Lipzen A."/>
            <person name="Salamov A."/>
            <person name="Henrissat B."/>
            <person name="Wiebenga A."/>
            <person name="De Vries R.P."/>
            <person name="Grigoriev I.V."/>
            <person name="Mortensen U.H."/>
            <person name="Andersen M.R."/>
            <person name="Baker S.E."/>
        </authorList>
    </citation>
    <scope>NUCLEOTIDE SEQUENCE [LARGE SCALE GENOMIC DNA]</scope>
    <source>
        <strain evidence="2 3">IBT 23096</strain>
    </source>
</reference>
<name>A0A2I2GBK7_9EURO</name>
<dbReference type="EMBL" id="MSFO01000003">
    <property type="protein sequence ID" value="PLB50264.1"/>
    <property type="molecule type" value="Genomic_DNA"/>
</dbReference>
<dbReference type="GeneID" id="36550163"/>
<dbReference type="Proteomes" id="UP000234275">
    <property type="component" value="Unassembled WGS sequence"/>
</dbReference>
<organism evidence="2 3">
    <name type="scientific">Aspergillus steynii IBT 23096</name>
    <dbReference type="NCBI Taxonomy" id="1392250"/>
    <lineage>
        <taxon>Eukaryota</taxon>
        <taxon>Fungi</taxon>
        <taxon>Dikarya</taxon>
        <taxon>Ascomycota</taxon>
        <taxon>Pezizomycotina</taxon>
        <taxon>Eurotiomycetes</taxon>
        <taxon>Eurotiomycetidae</taxon>
        <taxon>Eurotiales</taxon>
        <taxon>Aspergillaceae</taxon>
        <taxon>Aspergillus</taxon>
        <taxon>Aspergillus subgen. Circumdati</taxon>
    </lineage>
</organism>
<comment type="caution">
    <text evidence="2">The sequence shown here is derived from an EMBL/GenBank/DDBJ whole genome shotgun (WGS) entry which is preliminary data.</text>
</comment>
<protein>
    <submittedName>
        <fullName evidence="2">Uncharacterized protein</fullName>
    </submittedName>
</protein>
<evidence type="ECO:0000313" key="3">
    <source>
        <dbReference type="Proteomes" id="UP000234275"/>
    </source>
</evidence>
<feature type="transmembrane region" description="Helical" evidence="1">
    <location>
        <begin position="36"/>
        <end position="57"/>
    </location>
</feature>
<proteinExistence type="predicted"/>
<evidence type="ECO:0000256" key="1">
    <source>
        <dbReference type="SAM" id="Phobius"/>
    </source>
</evidence>
<keyword evidence="1" id="KW-1133">Transmembrane helix</keyword>
<keyword evidence="3" id="KW-1185">Reference proteome</keyword>
<gene>
    <name evidence="2" type="ORF">P170DRAFT_140450</name>
</gene>
<sequence length="60" mass="6756">MFYAAPLLFLAVLRTLYPRAATPCILPLYISISDPIWLFSCLFTLSSYLLDAIAVIFGRL</sequence>
<dbReference type="AlphaFoldDB" id="A0A2I2GBK7"/>
<keyword evidence="1" id="KW-0472">Membrane</keyword>
<dbReference type="VEuPathDB" id="FungiDB:P170DRAFT_140450"/>
<keyword evidence="1" id="KW-0812">Transmembrane</keyword>